<proteinExistence type="predicted"/>
<protein>
    <submittedName>
        <fullName evidence="1">Uncharacterized protein</fullName>
    </submittedName>
</protein>
<comment type="caution">
    <text evidence="1">The sequence shown here is derived from an EMBL/GenBank/DDBJ whole genome shotgun (WGS) entry which is preliminary data.</text>
</comment>
<name>A0ACC6RWE4_9BURK</name>
<dbReference type="EMBL" id="JAYMRU010000050">
    <property type="protein sequence ID" value="MEM5405874.1"/>
    <property type="molecule type" value="Genomic_DNA"/>
</dbReference>
<accession>A0ACC6RWE4</accession>
<gene>
    <name evidence="1" type="ORF">VSR83_38780</name>
</gene>
<reference evidence="1" key="1">
    <citation type="submission" date="2024-01" db="EMBL/GenBank/DDBJ databases">
        <title>The diversity of rhizobia nodulating Mimosa spp. in eleven states of Brazil covering several biomes is determined by host plant, location, and edaphic factors.</title>
        <authorList>
            <person name="Rouws L."/>
            <person name="Barauna A."/>
            <person name="Beukes C."/>
            <person name="De Faria S.M."/>
            <person name="Gross E."/>
            <person name="Dos Reis Junior F.B."/>
            <person name="Simon M."/>
            <person name="Maluk M."/>
            <person name="Odee D.W."/>
            <person name="Kenicer G."/>
            <person name="Young J.P.W."/>
            <person name="Reis V.M."/>
            <person name="Zilli J."/>
            <person name="James E.K."/>
        </authorList>
    </citation>
    <scope>NUCLEOTIDE SEQUENCE</scope>
    <source>
        <strain evidence="1">JPY452</strain>
    </source>
</reference>
<organism evidence="1 2">
    <name type="scientific">Paraburkholderia unamae</name>
    <dbReference type="NCBI Taxonomy" id="219649"/>
    <lineage>
        <taxon>Bacteria</taxon>
        <taxon>Pseudomonadati</taxon>
        <taxon>Pseudomonadota</taxon>
        <taxon>Betaproteobacteria</taxon>
        <taxon>Burkholderiales</taxon>
        <taxon>Burkholderiaceae</taxon>
        <taxon>Paraburkholderia</taxon>
    </lineage>
</organism>
<evidence type="ECO:0000313" key="2">
    <source>
        <dbReference type="Proteomes" id="UP001392318"/>
    </source>
</evidence>
<keyword evidence="2" id="KW-1185">Reference proteome</keyword>
<dbReference type="Proteomes" id="UP001392318">
    <property type="component" value="Unassembled WGS sequence"/>
</dbReference>
<sequence>MSGNQIESLRDAMLEEAVGQVIALAQNIDALVRALETAVPNARSEIEKGGEFAAMRFARVADERVVQFVNATREVSALRELLLGEVASAATTHSLKLFREEVAKAANDSRRQRIRDMSMAALFGGLGALAVGGLLVAGFHLMH</sequence>
<evidence type="ECO:0000313" key="1">
    <source>
        <dbReference type="EMBL" id="MEM5405874.1"/>
    </source>
</evidence>